<evidence type="ECO:0000313" key="5">
    <source>
        <dbReference type="Proteomes" id="UP001213664"/>
    </source>
</evidence>
<sequence length="328" mass="34715">MTAPRLPRRVLLALGAGAVIAPAVARAQTMSSATPAASAPLEVRPLWPGAAPGGEAVTVQEQVVLRNPNGDPNDTAFVHVRDPWIMLRRPARPNGAAILMIPGGGYQRVAVSKAGGAIDARLAEMGYTVFVMDYRLPGDGWAAGPAVALQDAQRAIRIVRSRAAELGFDPNRVAVAGFSAGGHVAGMLTTRFDRDAYAPVDAIDRLSARPDFAGLMFPVVTLTPPYAHGPSARALVGRDPTEAARDAWSIERHVPADGPPVFIASAADDRVVPVENSLMLWQALRAQNVATELHVFEKGGHGLTDPGQSGPPAWESLFDAFLQRDRPT</sequence>
<evidence type="ECO:0000259" key="3">
    <source>
        <dbReference type="Pfam" id="PF20434"/>
    </source>
</evidence>
<dbReference type="InterPro" id="IPR049492">
    <property type="entry name" value="BD-FAE-like_dom"/>
</dbReference>
<reference evidence="4" key="1">
    <citation type="submission" date="2023-03" db="EMBL/GenBank/DDBJ databases">
        <title>Andean soil-derived lignocellulolytic bacterial consortium as a source of novel taxa and putative plastic-active enzymes.</title>
        <authorList>
            <person name="Diaz-Garcia L."/>
            <person name="Chuvochina M."/>
            <person name="Feuerriegel G."/>
            <person name="Bunk B."/>
            <person name="Sproer C."/>
            <person name="Streit W.R."/>
            <person name="Rodriguez L.M."/>
            <person name="Overmann J."/>
            <person name="Jimenez D.J."/>
        </authorList>
    </citation>
    <scope>NUCLEOTIDE SEQUENCE</scope>
    <source>
        <strain evidence="4">MAG 833</strain>
    </source>
</reference>
<dbReference type="SUPFAM" id="SSF53474">
    <property type="entry name" value="alpha/beta-Hydrolases"/>
    <property type="match status" value="1"/>
</dbReference>
<name>A0AAJ5WZ85_9CAUL</name>
<feature type="chain" id="PRO_5042560681" evidence="2">
    <location>
        <begin position="28"/>
        <end position="328"/>
    </location>
</feature>
<feature type="signal peptide" evidence="2">
    <location>
        <begin position="1"/>
        <end position="27"/>
    </location>
</feature>
<keyword evidence="2" id="KW-0732">Signal</keyword>
<gene>
    <name evidence="4" type="ORF">P0Y50_00505</name>
</gene>
<dbReference type="PROSITE" id="PS51318">
    <property type="entry name" value="TAT"/>
    <property type="match status" value="1"/>
</dbReference>
<evidence type="ECO:0000256" key="1">
    <source>
        <dbReference type="ARBA" id="ARBA00022801"/>
    </source>
</evidence>
<dbReference type="Pfam" id="PF20434">
    <property type="entry name" value="BD-FAE"/>
    <property type="match status" value="1"/>
</dbReference>
<dbReference type="Proteomes" id="UP001213664">
    <property type="component" value="Chromosome"/>
</dbReference>
<protein>
    <submittedName>
        <fullName evidence="4">Alpha/beta hydrolase</fullName>
    </submittedName>
</protein>
<dbReference type="InterPro" id="IPR029058">
    <property type="entry name" value="AB_hydrolase_fold"/>
</dbReference>
<dbReference type="InterPro" id="IPR050300">
    <property type="entry name" value="GDXG_lipolytic_enzyme"/>
</dbReference>
<feature type="domain" description="BD-FAE-like" evidence="3">
    <location>
        <begin position="95"/>
        <end position="284"/>
    </location>
</feature>
<evidence type="ECO:0000313" key="4">
    <source>
        <dbReference type="EMBL" id="WEK40119.1"/>
    </source>
</evidence>
<keyword evidence="1 4" id="KW-0378">Hydrolase</keyword>
<evidence type="ECO:0000256" key="2">
    <source>
        <dbReference type="SAM" id="SignalP"/>
    </source>
</evidence>
<dbReference type="InterPro" id="IPR006311">
    <property type="entry name" value="TAT_signal"/>
</dbReference>
<dbReference type="AlphaFoldDB" id="A0AAJ5WZ85"/>
<dbReference type="EMBL" id="CP119326">
    <property type="protein sequence ID" value="WEK40119.1"/>
    <property type="molecule type" value="Genomic_DNA"/>
</dbReference>
<dbReference type="PANTHER" id="PTHR48081:SF6">
    <property type="entry name" value="PEPTIDASE S9 PROLYL OLIGOPEPTIDASE CATALYTIC DOMAIN-CONTAINING PROTEIN"/>
    <property type="match status" value="1"/>
</dbReference>
<organism evidence="4 5">
    <name type="scientific">Candidatus Brevundimonas colombiensis</name>
    <dbReference type="NCBI Taxonomy" id="3121376"/>
    <lineage>
        <taxon>Bacteria</taxon>
        <taxon>Pseudomonadati</taxon>
        <taxon>Pseudomonadota</taxon>
        <taxon>Alphaproteobacteria</taxon>
        <taxon>Caulobacterales</taxon>
        <taxon>Caulobacteraceae</taxon>
        <taxon>Brevundimonas</taxon>
    </lineage>
</organism>
<dbReference type="Gene3D" id="3.40.50.1820">
    <property type="entry name" value="alpha/beta hydrolase"/>
    <property type="match status" value="1"/>
</dbReference>
<proteinExistence type="predicted"/>
<accession>A0AAJ5WZ85</accession>
<dbReference type="PANTHER" id="PTHR48081">
    <property type="entry name" value="AB HYDROLASE SUPERFAMILY PROTEIN C4A8.06C"/>
    <property type="match status" value="1"/>
</dbReference>
<dbReference type="GO" id="GO:0016787">
    <property type="term" value="F:hydrolase activity"/>
    <property type="evidence" value="ECO:0007669"/>
    <property type="project" value="UniProtKB-KW"/>
</dbReference>